<feature type="domain" description="Tr-type G" evidence="11">
    <location>
        <begin position="353"/>
        <end position="522"/>
    </location>
</feature>
<dbReference type="PROSITE" id="PS51722">
    <property type="entry name" value="G_TR_2"/>
    <property type="match status" value="1"/>
</dbReference>
<evidence type="ECO:0000256" key="10">
    <source>
        <dbReference type="SAM" id="MobiDB-lite"/>
    </source>
</evidence>
<evidence type="ECO:0000256" key="4">
    <source>
        <dbReference type="ARBA" id="ARBA00022741"/>
    </source>
</evidence>
<dbReference type="InterPro" id="IPR006847">
    <property type="entry name" value="IF2_N"/>
</dbReference>
<dbReference type="InterPro" id="IPR000178">
    <property type="entry name" value="TF_IF2_bacterial-like"/>
</dbReference>
<feature type="binding site" evidence="8">
    <location>
        <begin position="362"/>
        <end position="369"/>
    </location>
    <ligand>
        <name>GTP</name>
        <dbReference type="ChEBI" id="CHEBI:37565"/>
    </ligand>
</feature>
<feature type="compositionally biased region" description="Low complexity" evidence="10">
    <location>
        <begin position="193"/>
        <end position="205"/>
    </location>
</feature>
<dbReference type="GO" id="GO:0005737">
    <property type="term" value="C:cytoplasm"/>
    <property type="evidence" value="ECO:0007669"/>
    <property type="project" value="UniProtKB-SubCell"/>
</dbReference>
<evidence type="ECO:0000313" key="12">
    <source>
        <dbReference type="EMBL" id="ADE54814.1"/>
    </source>
</evidence>
<dbReference type="NCBIfam" id="TIGR00231">
    <property type="entry name" value="small_GTP"/>
    <property type="match status" value="1"/>
</dbReference>
<keyword evidence="6 8" id="KW-0342">GTP-binding</keyword>
<dbReference type="InterPro" id="IPR000795">
    <property type="entry name" value="T_Tr_GTP-bd_dom"/>
</dbReference>
<dbReference type="InterPro" id="IPR015760">
    <property type="entry name" value="TIF_IF2"/>
</dbReference>
<protein>
    <recommendedName>
        <fullName evidence="2 8">Translation initiation factor IF-2</fullName>
    </recommendedName>
</protein>
<dbReference type="Gene3D" id="1.10.10.2480">
    <property type="match status" value="1"/>
</dbReference>
<feature type="compositionally biased region" description="Pro residues" evidence="10">
    <location>
        <begin position="222"/>
        <end position="243"/>
    </location>
</feature>
<feature type="binding site" evidence="8">
    <location>
        <begin position="462"/>
        <end position="465"/>
    </location>
    <ligand>
        <name>GTP</name>
        <dbReference type="ChEBI" id="CHEBI:37565"/>
    </ligand>
</feature>
<keyword evidence="5 8" id="KW-0648">Protein biosynthesis</keyword>
<dbReference type="SUPFAM" id="SSF50447">
    <property type="entry name" value="Translation proteins"/>
    <property type="match status" value="2"/>
</dbReference>
<dbReference type="InterPro" id="IPR023115">
    <property type="entry name" value="TIF_IF2_dom3"/>
</dbReference>
<dbReference type="Pfam" id="PF22042">
    <property type="entry name" value="EF-G_D2"/>
    <property type="match status" value="1"/>
</dbReference>
<dbReference type="PANTHER" id="PTHR43381:SF4">
    <property type="entry name" value="EUKARYOTIC TRANSLATION INITIATION FACTOR 5B"/>
    <property type="match status" value="1"/>
</dbReference>
<name>D5EK65_CORAD</name>
<keyword evidence="4 8" id="KW-0547">Nucleotide-binding</keyword>
<dbReference type="SUPFAM" id="SSF52156">
    <property type="entry name" value="Initiation factor IF2/eIF5b, domain 3"/>
    <property type="match status" value="1"/>
</dbReference>
<evidence type="ECO:0000256" key="1">
    <source>
        <dbReference type="ARBA" id="ARBA00007733"/>
    </source>
</evidence>
<evidence type="ECO:0000256" key="2">
    <source>
        <dbReference type="ARBA" id="ARBA00020675"/>
    </source>
</evidence>
<feature type="binding site" evidence="8">
    <location>
        <begin position="408"/>
        <end position="412"/>
    </location>
    <ligand>
        <name>GTP</name>
        <dbReference type="ChEBI" id="CHEBI:37565"/>
    </ligand>
</feature>
<dbReference type="Pfam" id="PF11987">
    <property type="entry name" value="IF-2"/>
    <property type="match status" value="1"/>
</dbReference>
<evidence type="ECO:0000256" key="9">
    <source>
        <dbReference type="RuleBase" id="RU000644"/>
    </source>
</evidence>
<dbReference type="InterPro" id="IPR027417">
    <property type="entry name" value="P-loop_NTPase"/>
</dbReference>
<dbReference type="Gene3D" id="3.40.50.300">
    <property type="entry name" value="P-loop containing nucleotide triphosphate hydrolases"/>
    <property type="match status" value="1"/>
</dbReference>
<keyword evidence="3 8" id="KW-0396">Initiation factor</keyword>
<dbReference type="CDD" id="cd03702">
    <property type="entry name" value="IF2_mtIF2_II"/>
    <property type="match status" value="1"/>
</dbReference>
<dbReference type="Gene3D" id="2.40.30.10">
    <property type="entry name" value="Translation factors"/>
    <property type="match status" value="2"/>
</dbReference>
<dbReference type="Pfam" id="PF04760">
    <property type="entry name" value="IF2_N"/>
    <property type="match status" value="2"/>
</dbReference>
<dbReference type="InterPro" id="IPR053905">
    <property type="entry name" value="EF-G-like_DII"/>
</dbReference>
<sequence length="861" mass="91060">MSVRIHQLSKQIGMENKELIALLRERGFEVKSASSTIDNISAESLVEEFTAKKEAEVAPESNPEVEEKPKGPVLPEGVIVKSADDLAREKAEAEAAKEQEKEAAVEAAKAAQAEKLAQSPKAPQTKAPSTPATPPKASPPKAAPPKAAPPKAAPPKAAPPKASTPPSAGKPPAAPSSPISGKPPVAPPPAAVPPKASAPSAAKPPVAAPPVATPPKASVPPSAKPPAAVPPTPAGPPKPPAAVPPVSTSAGAETTEEGVVASDDLKIIHIKPPIVVRDFAGEIGLKPFKLISELMEMGIFASMNQTIEEDVAQSIATRHGCLLEIHHRGEEQQAPQKKKVEKVDDDDPKFLKPRPPVVCILGHVDHGKTTLLDTIRKANVTAGEAGGITQHVGAYQIEHSGEKITFLDTPGHAAFSMMRARGANVTDIAVLVIAADDAFKPQTEEALKFAQQANNAIVVAINKIDAKGANVDRVKQQMQEKGIAPEDWGGETVTVGVSALNGTNIDELLDMILLQAEVMELQANPSCGASGVIIESQIEQGRGPTATVIVEKGTLKRGDALLCGDVYCKVKSMLDDQGKILKSAPPGTPVRVLGWSSVPSAGDRFTSEKNEKTAKRAAEDIAYQRKRDANAKLEEEEKKSGGPTIDDLFAAIESKQKKCLKVIVKSDVHGSAEALANALSEIESDKVDLDVISVGVGNITKNDVTLSSAGGACIVGFNVRLDNGVQSIAKHHDVRIIQHDIIYELLDQVEEEMVGLLDAELTEKKLGAAEVRAVFPTGKGRYVAGCMVTEGTINRNKIARLVRGGEIIHESVVDTLKRFKDDVKEVRAGYECGINVEGFNDYQEGDIIECFAVEEIRPSLR</sequence>
<dbReference type="GO" id="GO:0003743">
    <property type="term" value="F:translation initiation factor activity"/>
    <property type="evidence" value="ECO:0007669"/>
    <property type="project" value="UniProtKB-UniRule"/>
</dbReference>
<dbReference type="RefSeq" id="WP_013043536.1">
    <property type="nucleotide sequence ID" value="NC_014008.1"/>
</dbReference>
<accession>D5EK65</accession>
<evidence type="ECO:0000256" key="5">
    <source>
        <dbReference type="ARBA" id="ARBA00022917"/>
    </source>
</evidence>
<dbReference type="InterPro" id="IPR044145">
    <property type="entry name" value="IF2_II"/>
</dbReference>
<gene>
    <name evidence="8" type="primary">infB</name>
    <name evidence="12" type="ordered locus">Caka_1795</name>
</gene>
<dbReference type="OrthoDB" id="9811804at2"/>
<reference evidence="12 13" key="1">
    <citation type="journal article" date="2010" name="Stand. Genomic Sci.">
        <title>Complete genome sequence of Coraliomargarita akajimensis type strain (04OKA010-24).</title>
        <authorList>
            <person name="Mavromatis K."/>
            <person name="Abt B."/>
            <person name="Brambilla E."/>
            <person name="Lapidus A."/>
            <person name="Copeland A."/>
            <person name="Deshpande S."/>
            <person name="Nolan M."/>
            <person name="Lucas S."/>
            <person name="Tice H."/>
            <person name="Cheng J.F."/>
            <person name="Han C."/>
            <person name="Detter J.C."/>
            <person name="Woyke T."/>
            <person name="Goodwin L."/>
            <person name="Pitluck S."/>
            <person name="Held B."/>
            <person name="Brettin T."/>
            <person name="Tapia R."/>
            <person name="Ivanova N."/>
            <person name="Mikhailova N."/>
            <person name="Pati A."/>
            <person name="Liolios K."/>
            <person name="Chen A."/>
            <person name="Palaniappan K."/>
            <person name="Land M."/>
            <person name="Hauser L."/>
            <person name="Chang Y.J."/>
            <person name="Jeffries C.D."/>
            <person name="Rohde M."/>
            <person name="Goker M."/>
            <person name="Bristow J."/>
            <person name="Eisen J.A."/>
            <person name="Markowitz V."/>
            <person name="Hugenholtz P."/>
            <person name="Klenk H.P."/>
            <person name="Kyrpides N.C."/>
        </authorList>
    </citation>
    <scope>NUCLEOTIDE SEQUENCE [LARGE SCALE GENOMIC DNA]</scope>
    <source>
        <strain evidence="13">DSM 45221 / IAM 15411 / JCM 23193 / KCTC 12865</strain>
    </source>
</reference>
<dbReference type="EMBL" id="CP001998">
    <property type="protein sequence ID" value="ADE54814.1"/>
    <property type="molecule type" value="Genomic_DNA"/>
</dbReference>
<feature type="region of interest" description="G-domain" evidence="8">
    <location>
        <begin position="356"/>
        <end position="504"/>
    </location>
</feature>
<dbReference type="FunFam" id="3.40.50.300:FF:000019">
    <property type="entry name" value="Translation initiation factor IF-2"/>
    <property type="match status" value="1"/>
</dbReference>
<dbReference type="PROSITE" id="PS01176">
    <property type="entry name" value="IF2"/>
    <property type="match status" value="1"/>
</dbReference>
<feature type="region of interest" description="Disordered" evidence="10">
    <location>
        <begin position="328"/>
        <end position="347"/>
    </location>
</feature>
<evidence type="ECO:0000256" key="3">
    <source>
        <dbReference type="ARBA" id="ARBA00022540"/>
    </source>
</evidence>
<dbReference type="Gene3D" id="3.40.50.10050">
    <property type="entry name" value="Translation initiation factor IF- 2, domain 3"/>
    <property type="match status" value="1"/>
</dbReference>
<feature type="compositionally biased region" description="Low complexity" evidence="10">
    <location>
        <begin position="105"/>
        <end position="130"/>
    </location>
</feature>
<dbReference type="HOGENOM" id="CLU_006301_5_2_0"/>
<dbReference type="FunFam" id="2.40.30.10:FF:000054">
    <property type="entry name" value="Translation initiation factor IF-2"/>
    <property type="match status" value="1"/>
</dbReference>
<dbReference type="CDD" id="cd01887">
    <property type="entry name" value="IF2_eIF5B"/>
    <property type="match status" value="1"/>
</dbReference>
<feature type="region of interest" description="Disordered" evidence="10">
    <location>
        <begin position="53"/>
        <end position="257"/>
    </location>
</feature>
<dbReference type="HAMAP" id="MF_00100_B">
    <property type="entry name" value="IF_2_B"/>
    <property type="match status" value="1"/>
</dbReference>
<comment type="function">
    <text evidence="7 8 9">One of the essential components for the initiation of protein synthesis. Protects formylmethionyl-tRNA from spontaneous hydrolysis and promotes its binding to the 30S ribosomal subunits. Also involved in the hydrolysis of GTP during the formation of the 70S ribosomal complex.</text>
</comment>
<dbReference type="CDD" id="cd03692">
    <property type="entry name" value="mtIF2_IVc"/>
    <property type="match status" value="1"/>
</dbReference>
<evidence type="ECO:0000256" key="7">
    <source>
        <dbReference type="ARBA" id="ARBA00025162"/>
    </source>
</evidence>
<dbReference type="KEGG" id="caa:Caka_1795"/>
<dbReference type="FunFam" id="2.40.30.10:FF:000008">
    <property type="entry name" value="Translation initiation factor IF-2"/>
    <property type="match status" value="1"/>
</dbReference>
<evidence type="ECO:0000256" key="8">
    <source>
        <dbReference type="HAMAP-Rule" id="MF_00100"/>
    </source>
</evidence>
<dbReference type="PANTHER" id="PTHR43381">
    <property type="entry name" value="TRANSLATION INITIATION FACTOR IF-2-RELATED"/>
    <property type="match status" value="1"/>
</dbReference>
<feature type="compositionally biased region" description="Pro residues" evidence="10">
    <location>
        <begin position="131"/>
        <end position="158"/>
    </location>
</feature>
<dbReference type="AlphaFoldDB" id="D5EK65"/>
<dbReference type="Pfam" id="PF00009">
    <property type="entry name" value="GTP_EFTU"/>
    <property type="match status" value="1"/>
</dbReference>
<dbReference type="eggNOG" id="COG0532">
    <property type="taxonomic scope" value="Bacteria"/>
</dbReference>
<evidence type="ECO:0000256" key="6">
    <source>
        <dbReference type="ARBA" id="ARBA00023134"/>
    </source>
</evidence>
<organism evidence="12 13">
    <name type="scientific">Coraliomargarita akajimensis (strain DSM 45221 / IAM 15411 / JCM 23193 / KCTC 12865 / 04OKA010-24)</name>
    <dbReference type="NCBI Taxonomy" id="583355"/>
    <lineage>
        <taxon>Bacteria</taxon>
        <taxon>Pseudomonadati</taxon>
        <taxon>Verrucomicrobiota</taxon>
        <taxon>Opitutia</taxon>
        <taxon>Puniceicoccales</taxon>
        <taxon>Coraliomargaritaceae</taxon>
        <taxon>Coraliomargarita</taxon>
    </lineage>
</organism>
<dbReference type="InterPro" id="IPR009000">
    <property type="entry name" value="Transl_B-barrel_sf"/>
</dbReference>
<comment type="subcellular location">
    <subcellularLocation>
        <location evidence="8">Cytoplasm</location>
    </subcellularLocation>
</comment>
<keyword evidence="13" id="KW-1185">Reference proteome</keyword>
<dbReference type="GO" id="GO:0003924">
    <property type="term" value="F:GTPase activity"/>
    <property type="evidence" value="ECO:0007669"/>
    <property type="project" value="UniProtKB-UniRule"/>
</dbReference>
<evidence type="ECO:0000313" key="13">
    <source>
        <dbReference type="Proteomes" id="UP000000925"/>
    </source>
</evidence>
<feature type="compositionally biased region" description="Basic and acidic residues" evidence="10">
    <location>
        <begin position="82"/>
        <end position="104"/>
    </location>
</feature>
<dbReference type="InterPro" id="IPR036925">
    <property type="entry name" value="TIF_IF2_dom3_sf"/>
</dbReference>
<proteinExistence type="inferred from homology"/>
<dbReference type="GO" id="GO:0005525">
    <property type="term" value="F:GTP binding"/>
    <property type="evidence" value="ECO:0007669"/>
    <property type="project" value="UniProtKB-KW"/>
</dbReference>
<dbReference type="SUPFAM" id="SSF52540">
    <property type="entry name" value="P-loop containing nucleoside triphosphate hydrolases"/>
    <property type="match status" value="1"/>
</dbReference>
<evidence type="ECO:0000259" key="11">
    <source>
        <dbReference type="PROSITE" id="PS51722"/>
    </source>
</evidence>
<dbReference type="STRING" id="583355.Caka_1795"/>
<keyword evidence="8" id="KW-0963">Cytoplasm</keyword>
<comment type="similarity">
    <text evidence="1 8 9">Belongs to the TRAFAC class translation factor GTPase superfamily. Classic translation factor GTPase family. IF-2 subfamily.</text>
</comment>
<dbReference type="NCBIfam" id="TIGR00487">
    <property type="entry name" value="IF-2"/>
    <property type="match status" value="1"/>
</dbReference>
<dbReference type="Proteomes" id="UP000000925">
    <property type="component" value="Chromosome"/>
</dbReference>
<dbReference type="InterPro" id="IPR005225">
    <property type="entry name" value="Small_GTP-bd"/>
</dbReference>
<dbReference type="FunFam" id="3.40.50.10050:FF:000001">
    <property type="entry name" value="Translation initiation factor IF-2"/>
    <property type="match status" value="1"/>
</dbReference>